<proteinExistence type="predicted"/>
<sequence length="142" mass="15285">MEADAEIAALLRRTFLDHGLKFSPDTVINGVRGIHDEEAAELVLETGRRLGLTPDAFDDFPFATYFGSYEPVGAGLLVALWHGLAGLARRLSGGERPPSPAPQTAKLPLTVASFTALMLSRRDAYQAARAALLQDASPPRQE</sequence>
<dbReference type="EMBL" id="JAAEDH010000027">
    <property type="protein sequence ID" value="MBR0657155.1"/>
    <property type="molecule type" value="Genomic_DNA"/>
</dbReference>
<dbReference type="Proteomes" id="UP001196068">
    <property type="component" value="Unassembled WGS sequence"/>
</dbReference>
<evidence type="ECO:0000313" key="1">
    <source>
        <dbReference type="EMBL" id="MBR0657155.1"/>
    </source>
</evidence>
<gene>
    <name evidence="1" type="ORF">GXW79_18910</name>
</gene>
<reference evidence="1" key="2">
    <citation type="journal article" date="2021" name="Syst. Appl. Microbiol.">
        <title>Roseomonas hellenica sp. nov., isolated from roots of wild-growing Alkanna tinctoria.</title>
        <authorList>
            <person name="Rat A."/>
            <person name="Naranjo H.D."/>
            <person name="Lebbe L."/>
            <person name="Cnockaert M."/>
            <person name="Krigas N."/>
            <person name="Grigoriadou K."/>
            <person name="Maloupa E."/>
            <person name="Willems A."/>
        </authorList>
    </citation>
    <scope>NUCLEOTIDE SEQUENCE</scope>
    <source>
        <strain evidence="1">LMG 28251</strain>
    </source>
</reference>
<reference evidence="1" key="1">
    <citation type="submission" date="2020-01" db="EMBL/GenBank/DDBJ databases">
        <authorList>
            <person name="Rat A."/>
        </authorList>
    </citation>
    <scope>NUCLEOTIDE SEQUENCE</scope>
    <source>
        <strain evidence="1">LMG 28251</strain>
    </source>
</reference>
<comment type="caution">
    <text evidence="1">The sequence shown here is derived from an EMBL/GenBank/DDBJ whole genome shotgun (WGS) entry which is preliminary data.</text>
</comment>
<keyword evidence="2" id="KW-1185">Reference proteome</keyword>
<evidence type="ECO:0000313" key="2">
    <source>
        <dbReference type="Proteomes" id="UP001196068"/>
    </source>
</evidence>
<accession>A0AAF1K611</accession>
<dbReference type="AlphaFoldDB" id="A0AAF1K611"/>
<protein>
    <submittedName>
        <fullName evidence="1">Uncharacterized protein</fullName>
    </submittedName>
</protein>
<name>A0AAF1K611_9PROT</name>
<dbReference type="RefSeq" id="WP_211876018.1">
    <property type="nucleotide sequence ID" value="NZ_JAAEDH010000027.1"/>
</dbReference>
<organism evidence="1 2">
    <name type="scientific">Plastoroseomonas arctica</name>
    <dbReference type="NCBI Taxonomy" id="1509237"/>
    <lineage>
        <taxon>Bacteria</taxon>
        <taxon>Pseudomonadati</taxon>
        <taxon>Pseudomonadota</taxon>
        <taxon>Alphaproteobacteria</taxon>
        <taxon>Acetobacterales</taxon>
        <taxon>Acetobacteraceae</taxon>
        <taxon>Plastoroseomonas</taxon>
    </lineage>
</organism>